<accession>A0AAV5VNK0</accession>
<evidence type="ECO:0000313" key="2">
    <source>
        <dbReference type="EMBL" id="GMT20196.1"/>
    </source>
</evidence>
<comment type="caution">
    <text evidence="2">The sequence shown here is derived from an EMBL/GenBank/DDBJ whole genome shotgun (WGS) entry which is preliminary data.</text>
</comment>
<evidence type="ECO:0000313" key="3">
    <source>
        <dbReference type="Proteomes" id="UP001432322"/>
    </source>
</evidence>
<feature type="region of interest" description="Disordered" evidence="1">
    <location>
        <begin position="1"/>
        <end position="32"/>
    </location>
</feature>
<proteinExistence type="predicted"/>
<dbReference type="Proteomes" id="UP001432322">
    <property type="component" value="Unassembled WGS sequence"/>
</dbReference>
<sequence>PPAAQLHQPLAEERPTRFQSHSSVDTSLPHDWTDDKITARRVRAAPRLDAPRPARTTLLARLARRRWPRVTRTETRPTRCC</sequence>
<protein>
    <submittedName>
        <fullName evidence="2">Uncharacterized protein</fullName>
    </submittedName>
</protein>
<feature type="non-terminal residue" evidence="2">
    <location>
        <position position="1"/>
    </location>
</feature>
<gene>
    <name evidence="2" type="ORF">PFISCL1PPCAC_11493</name>
</gene>
<name>A0AAV5VNK0_9BILA</name>
<organism evidence="2 3">
    <name type="scientific">Pristionchus fissidentatus</name>
    <dbReference type="NCBI Taxonomy" id="1538716"/>
    <lineage>
        <taxon>Eukaryota</taxon>
        <taxon>Metazoa</taxon>
        <taxon>Ecdysozoa</taxon>
        <taxon>Nematoda</taxon>
        <taxon>Chromadorea</taxon>
        <taxon>Rhabditida</taxon>
        <taxon>Rhabditina</taxon>
        <taxon>Diplogasteromorpha</taxon>
        <taxon>Diplogasteroidea</taxon>
        <taxon>Neodiplogasteridae</taxon>
        <taxon>Pristionchus</taxon>
    </lineage>
</organism>
<evidence type="ECO:0000256" key="1">
    <source>
        <dbReference type="SAM" id="MobiDB-lite"/>
    </source>
</evidence>
<dbReference type="AlphaFoldDB" id="A0AAV5VNK0"/>
<feature type="non-terminal residue" evidence="2">
    <location>
        <position position="81"/>
    </location>
</feature>
<keyword evidence="3" id="KW-1185">Reference proteome</keyword>
<feature type="compositionally biased region" description="Polar residues" evidence="1">
    <location>
        <begin position="17"/>
        <end position="26"/>
    </location>
</feature>
<reference evidence="2" key="1">
    <citation type="submission" date="2023-10" db="EMBL/GenBank/DDBJ databases">
        <title>Genome assembly of Pristionchus species.</title>
        <authorList>
            <person name="Yoshida K."/>
            <person name="Sommer R.J."/>
        </authorList>
    </citation>
    <scope>NUCLEOTIDE SEQUENCE</scope>
    <source>
        <strain evidence="2">RS5133</strain>
    </source>
</reference>
<dbReference type="EMBL" id="BTSY01000003">
    <property type="protein sequence ID" value="GMT20196.1"/>
    <property type="molecule type" value="Genomic_DNA"/>
</dbReference>